<dbReference type="HOGENOM" id="CLU_084247_0_1_1"/>
<evidence type="ECO:0000259" key="1">
    <source>
        <dbReference type="Pfam" id="PF08719"/>
    </source>
</evidence>
<dbReference type="Proteomes" id="UP000024837">
    <property type="component" value="Unassembled WGS sequence"/>
</dbReference>
<gene>
    <name evidence="2" type="ORF">DRE_00007</name>
</gene>
<dbReference type="AlphaFoldDB" id="W7I9F0"/>
<dbReference type="SUPFAM" id="SSF143990">
    <property type="entry name" value="YbiA-like"/>
    <property type="match status" value="1"/>
</dbReference>
<dbReference type="InterPro" id="IPR012816">
    <property type="entry name" value="NADAR"/>
</dbReference>
<protein>
    <recommendedName>
        <fullName evidence="1">NADAR domain-containing protein</fullName>
    </recommendedName>
</protein>
<feature type="domain" description="NADAR" evidence="1">
    <location>
        <begin position="19"/>
        <end position="177"/>
    </location>
</feature>
<dbReference type="EMBL" id="KI966371">
    <property type="protein sequence ID" value="EWC48702.1"/>
    <property type="molecule type" value="Genomic_DNA"/>
</dbReference>
<dbReference type="Pfam" id="PF08719">
    <property type="entry name" value="NADAR"/>
    <property type="match status" value="1"/>
</dbReference>
<accession>W7I9F0</accession>
<reference evidence="2 3" key="1">
    <citation type="submission" date="2013-05" db="EMBL/GenBank/DDBJ databases">
        <title>Drechslerella stenobrocha genome reveals carnivorous origination and mechanical trapping mechanism of predatory fungi.</title>
        <authorList>
            <person name="Liu X."/>
            <person name="Zhang W."/>
            <person name="Liu K."/>
        </authorList>
    </citation>
    <scope>NUCLEOTIDE SEQUENCE [LARGE SCALE GENOMIC DNA]</scope>
    <source>
        <strain evidence="2 3">248</strain>
    </source>
</reference>
<dbReference type="CDD" id="cd15457">
    <property type="entry name" value="NADAR"/>
    <property type="match status" value="1"/>
</dbReference>
<dbReference type="NCBIfam" id="TIGR02464">
    <property type="entry name" value="ribofla_fusion"/>
    <property type="match status" value="1"/>
</dbReference>
<dbReference type="InterPro" id="IPR037238">
    <property type="entry name" value="YbiA-like_sf"/>
</dbReference>
<sequence>MAATTSSNNTTIDRSNPVFFWKPDQEHGYLGQWYASPFVSVSEDGSKVEYRNCEQYMMHQKGVLFAPDHPITAQILTAELDPENIKKLGRQIPDFDDNKWKKHRYQIVVDANYFKFTQNEDLKTQLLETGNRELVEASPRDKIWGVGFGAANAPKRRERWGLNLLGKALMDVRERIRQEEAGAKEAREAQ</sequence>
<dbReference type="OrthoDB" id="206452at2759"/>
<dbReference type="Gene3D" id="1.10.357.40">
    <property type="entry name" value="YbiA-like"/>
    <property type="match status" value="1"/>
</dbReference>
<name>W7I9F0_9PEZI</name>
<organism evidence="2 3">
    <name type="scientific">Drechslerella stenobrocha 248</name>
    <dbReference type="NCBI Taxonomy" id="1043628"/>
    <lineage>
        <taxon>Eukaryota</taxon>
        <taxon>Fungi</taxon>
        <taxon>Dikarya</taxon>
        <taxon>Ascomycota</taxon>
        <taxon>Pezizomycotina</taxon>
        <taxon>Orbiliomycetes</taxon>
        <taxon>Orbiliales</taxon>
        <taxon>Orbiliaceae</taxon>
        <taxon>Drechslerella</taxon>
    </lineage>
</organism>
<evidence type="ECO:0000313" key="3">
    <source>
        <dbReference type="Proteomes" id="UP000024837"/>
    </source>
</evidence>
<evidence type="ECO:0000313" key="2">
    <source>
        <dbReference type="EMBL" id="EWC48702.1"/>
    </source>
</evidence>
<proteinExistence type="predicted"/>
<keyword evidence="3" id="KW-1185">Reference proteome</keyword>